<comment type="similarity">
    <text evidence="1">Belongs to the peptidase C40 family.</text>
</comment>
<dbReference type="Pfam" id="PF00877">
    <property type="entry name" value="NLPC_P60"/>
    <property type="match status" value="1"/>
</dbReference>
<keyword evidence="3" id="KW-0378">Hydrolase</keyword>
<dbReference type="RefSeq" id="WP_338753336.1">
    <property type="nucleotide sequence ID" value="NZ_CP147404.1"/>
</dbReference>
<evidence type="ECO:0000256" key="5">
    <source>
        <dbReference type="SAM" id="SignalP"/>
    </source>
</evidence>
<evidence type="ECO:0000256" key="1">
    <source>
        <dbReference type="ARBA" id="ARBA00007074"/>
    </source>
</evidence>
<feature type="signal peptide" evidence="5">
    <location>
        <begin position="1"/>
        <end position="24"/>
    </location>
</feature>
<evidence type="ECO:0000256" key="4">
    <source>
        <dbReference type="ARBA" id="ARBA00022807"/>
    </source>
</evidence>
<dbReference type="SUPFAM" id="SSF54001">
    <property type="entry name" value="Cysteine proteinases"/>
    <property type="match status" value="1"/>
</dbReference>
<dbReference type="InterPro" id="IPR038765">
    <property type="entry name" value="Papain-like_cys_pep_sf"/>
</dbReference>
<keyword evidence="4" id="KW-0788">Thiol protease</keyword>
<dbReference type="Proteomes" id="UP001387364">
    <property type="component" value="Chromosome"/>
</dbReference>
<dbReference type="Gene3D" id="3.90.1720.10">
    <property type="entry name" value="endopeptidase domain like (from Nostoc punctiforme)"/>
    <property type="match status" value="1"/>
</dbReference>
<reference evidence="7 8" key="1">
    <citation type="submission" date="2024-02" db="EMBL/GenBank/DDBJ databases">
        <title>Seven novel Bacillus-like species.</title>
        <authorList>
            <person name="Liu G."/>
        </authorList>
    </citation>
    <scope>NUCLEOTIDE SEQUENCE [LARGE SCALE GENOMIC DNA]</scope>
    <source>
        <strain evidence="7 8">FJAT-52991</strain>
    </source>
</reference>
<dbReference type="InterPro" id="IPR000064">
    <property type="entry name" value="NLP_P60_dom"/>
</dbReference>
<feature type="chain" id="PRO_5047196492" evidence="5">
    <location>
        <begin position="25"/>
        <end position="169"/>
    </location>
</feature>
<protein>
    <submittedName>
        <fullName evidence="7">C40 family peptidase</fullName>
    </submittedName>
</protein>
<dbReference type="InterPro" id="IPR051202">
    <property type="entry name" value="Peptidase_C40"/>
</dbReference>
<organism evidence="7 8">
    <name type="scientific">Bacillus kandeliae</name>
    <dbReference type="NCBI Taxonomy" id="3129297"/>
    <lineage>
        <taxon>Bacteria</taxon>
        <taxon>Bacillati</taxon>
        <taxon>Bacillota</taxon>
        <taxon>Bacilli</taxon>
        <taxon>Bacillales</taxon>
        <taxon>Bacillaceae</taxon>
        <taxon>Bacillus</taxon>
    </lineage>
</organism>
<accession>A0ABZ2N7V6</accession>
<keyword evidence="2" id="KW-0645">Protease</keyword>
<evidence type="ECO:0000313" key="7">
    <source>
        <dbReference type="EMBL" id="WXB93821.1"/>
    </source>
</evidence>
<keyword evidence="5" id="KW-0732">Signal</keyword>
<evidence type="ECO:0000256" key="2">
    <source>
        <dbReference type="ARBA" id="ARBA00022670"/>
    </source>
</evidence>
<dbReference type="PANTHER" id="PTHR47053:SF1">
    <property type="entry name" value="MUREIN DD-ENDOPEPTIDASE MEPH-RELATED"/>
    <property type="match status" value="1"/>
</dbReference>
<sequence length="169" mass="18392">MKKQFFAFGLATMMMFSAGTSALAAAPTTKAPTTKAPTQKVTKDQQIKNIVTYAKKLKGTPYKEGGTTTKGFDASGYVQHVFAKNNVKIARNSADIQKQGTNVALGKLKEGDLVFYNTTGKPSKKASFVGIYIGKNQFMGVTTKNGVSVIDMNNKYWKSKYLGAKRIIK</sequence>
<proteinExistence type="inferred from homology"/>
<name>A0ABZ2N7V6_9BACI</name>
<dbReference type="PROSITE" id="PS51935">
    <property type="entry name" value="NLPC_P60"/>
    <property type="match status" value="1"/>
</dbReference>
<dbReference type="PANTHER" id="PTHR47053">
    <property type="entry name" value="MUREIN DD-ENDOPEPTIDASE MEPH-RELATED"/>
    <property type="match status" value="1"/>
</dbReference>
<dbReference type="EMBL" id="CP147404">
    <property type="protein sequence ID" value="WXB93821.1"/>
    <property type="molecule type" value="Genomic_DNA"/>
</dbReference>
<feature type="domain" description="NlpC/P60" evidence="6">
    <location>
        <begin position="44"/>
        <end position="168"/>
    </location>
</feature>
<evidence type="ECO:0000256" key="3">
    <source>
        <dbReference type="ARBA" id="ARBA00022801"/>
    </source>
</evidence>
<evidence type="ECO:0000259" key="6">
    <source>
        <dbReference type="PROSITE" id="PS51935"/>
    </source>
</evidence>
<gene>
    <name evidence="7" type="ORF">WDJ61_03995</name>
</gene>
<evidence type="ECO:0000313" key="8">
    <source>
        <dbReference type="Proteomes" id="UP001387364"/>
    </source>
</evidence>
<keyword evidence="8" id="KW-1185">Reference proteome</keyword>